<proteinExistence type="predicted"/>
<name>A0A0F8WY15_9ZZZZ</name>
<protein>
    <submittedName>
        <fullName evidence="1">Uncharacterized protein</fullName>
    </submittedName>
</protein>
<comment type="caution">
    <text evidence="1">The sequence shown here is derived from an EMBL/GenBank/DDBJ whole genome shotgun (WGS) entry which is preliminary data.</text>
</comment>
<gene>
    <name evidence="1" type="ORF">LCGC14_3013300</name>
</gene>
<evidence type="ECO:0000313" key="1">
    <source>
        <dbReference type="EMBL" id="KKK61543.1"/>
    </source>
</evidence>
<organism evidence="1">
    <name type="scientific">marine sediment metagenome</name>
    <dbReference type="NCBI Taxonomy" id="412755"/>
    <lineage>
        <taxon>unclassified sequences</taxon>
        <taxon>metagenomes</taxon>
        <taxon>ecological metagenomes</taxon>
    </lineage>
</organism>
<sequence length="61" mass="6876">MEYHLLDMYDGNVEASFDTQAKLVAYLKKIKESGNLGGEARYEIAKGVMLSTIPFWEKAFG</sequence>
<accession>A0A0F8WY15</accession>
<reference evidence="1" key="1">
    <citation type="journal article" date="2015" name="Nature">
        <title>Complex archaea that bridge the gap between prokaryotes and eukaryotes.</title>
        <authorList>
            <person name="Spang A."/>
            <person name="Saw J.H."/>
            <person name="Jorgensen S.L."/>
            <person name="Zaremba-Niedzwiedzka K."/>
            <person name="Martijn J."/>
            <person name="Lind A.E."/>
            <person name="van Eijk R."/>
            <person name="Schleper C."/>
            <person name="Guy L."/>
            <person name="Ettema T.J."/>
        </authorList>
    </citation>
    <scope>NUCLEOTIDE SEQUENCE</scope>
</reference>
<dbReference type="AlphaFoldDB" id="A0A0F8WY15"/>
<dbReference type="EMBL" id="LAZR01062425">
    <property type="protein sequence ID" value="KKK61543.1"/>
    <property type="molecule type" value="Genomic_DNA"/>
</dbReference>
<feature type="non-terminal residue" evidence="1">
    <location>
        <position position="61"/>
    </location>
</feature>